<feature type="compositionally biased region" description="Basic residues" evidence="1">
    <location>
        <begin position="26"/>
        <end position="44"/>
    </location>
</feature>
<keyword evidence="3" id="KW-1185">Reference proteome</keyword>
<name>A0A0F4YGQ8_RASE3</name>
<feature type="compositionally biased region" description="Low complexity" evidence="1">
    <location>
        <begin position="222"/>
        <end position="231"/>
    </location>
</feature>
<dbReference type="STRING" id="1408163.A0A0F4YGQ8"/>
<feature type="compositionally biased region" description="Basic and acidic residues" evidence="1">
    <location>
        <begin position="185"/>
        <end position="199"/>
    </location>
</feature>
<organism evidence="2 3">
    <name type="scientific">Rasamsonia emersonii (strain ATCC 16479 / CBS 393.64 / IMI 116815)</name>
    <dbReference type="NCBI Taxonomy" id="1408163"/>
    <lineage>
        <taxon>Eukaryota</taxon>
        <taxon>Fungi</taxon>
        <taxon>Dikarya</taxon>
        <taxon>Ascomycota</taxon>
        <taxon>Pezizomycotina</taxon>
        <taxon>Eurotiomycetes</taxon>
        <taxon>Eurotiomycetidae</taxon>
        <taxon>Eurotiales</taxon>
        <taxon>Trichocomaceae</taxon>
        <taxon>Rasamsonia</taxon>
    </lineage>
</organism>
<comment type="caution">
    <text evidence="2">The sequence shown here is derived from an EMBL/GenBank/DDBJ whole genome shotgun (WGS) entry which is preliminary data.</text>
</comment>
<dbReference type="EMBL" id="LASV01000734">
    <property type="protein sequence ID" value="KKA16808.1"/>
    <property type="molecule type" value="Genomic_DNA"/>
</dbReference>
<sequence length="516" mass="57934">MDRDRGRRFDDRRGGESYRPSERTGRSRSRSHVRRARSPPRNRSPRQVADTWVPHNNRHSNRARSRSPVSSRRASRSPPYRPYRRTRSPLRQDLPRRERPRSPPGSSWRSKSPYRQRSPRESPSRSSSRLFRDPSRTGYVSRSPRRDQSPPPPHKYQRASPPRRQSTLHESESNSTLLRRSRSPIRREVYPKHYPDSISRRHTPSPSQPVSSAHASVQGSASTSRRSSPPTHLDSESRSSVPLASVQEKSHIRVPASPMRDEKKVSPFSEKENTSAESQEKSRVSDSNAALRAGSPQLSAESFPSHEQQQPKTQSPGISRNHTTSQDTSSNGNAFASIQSRGSSISLLSAPTRPRGGPSFNHRDSPWAGNVATRRGPGPSGHHGPPIGPRNSFLQAHSSHDPHRHSYRHNISTPATNSRNQRAVNHLSGLPAITAGGKILPSVLDPVTERRLAQLEADREKLLEQVMEKQQLKRIGLKDWNRLDRESMTNALKSELAEGHLQRMAEGESLEGSAAF</sequence>
<evidence type="ECO:0000313" key="2">
    <source>
        <dbReference type="EMBL" id="KKA16808.1"/>
    </source>
</evidence>
<feature type="region of interest" description="Disordered" evidence="1">
    <location>
        <begin position="1"/>
        <end position="416"/>
    </location>
</feature>
<evidence type="ECO:0000256" key="1">
    <source>
        <dbReference type="SAM" id="MobiDB-lite"/>
    </source>
</evidence>
<dbReference type="RefSeq" id="XP_013323420.1">
    <property type="nucleotide sequence ID" value="XM_013467966.1"/>
</dbReference>
<dbReference type="AlphaFoldDB" id="A0A0F4YGQ8"/>
<evidence type="ECO:0000313" key="3">
    <source>
        <dbReference type="Proteomes" id="UP000053958"/>
    </source>
</evidence>
<dbReference type="Proteomes" id="UP000053958">
    <property type="component" value="Unassembled WGS sequence"/>
</dbReference>
<feature type="compositionally biased region" description="Low complexity" evidence="1">
    <location>
        <begin position="104"/>
        <end position="116"/>
    </location>
</feature>
<feature type="compositionally biased region" description="Basic and acidic residues" evidence="1">
    <location>
        <begin position="1"/>
        <end position="25"/>
    </location>
</feature>
<dbReference type="GeneID" id="25321560"/>
<feature type="compositionally biased region" description="Basic residues" evidence="1">
    <location>
        <begin position="56"/>
        <end position="65"/>
    </location>
</feature>
<protein>
    <recommendedName>
        <fullName evidence="4">Serine/arginine repetitive matrix protein 1</fullName>
    </recommendedName>
</protein>
<feature type="compositionally biased region" description="Low complexity" evidence="1">
    <location>
        <begin position="66"/>
        <end position="78"/>
    </location>
</feature>
<feature type="compositionally biased region" description="Low complexity" evidence="1">
    <location>
        <begin position="376"/>
        <end position="385"/>
    </location>
</feature>
<feature type="compositionally biased region" description="Polar residues" evidence="1">
    <location>
        <begin position="296"/>
        <end position="349"/>
    </location>
</feature>
<proteinExistence type="predicted"/>
<gene>
    <name evidence="2" type="ORF">T310_9628</name>
</gene>
<reference evidence="2 3" key="1">
    <citation type="submission" date="2015-04" db="EMBL/GenBank/DDBJ databases">
        <authorList>
            <person name="Heijne W.H."/>
            <person name="Fedorova N.D."/>
            <person name="Nierman W.C."/>
            <person name="Vollebregt A.W."/>
            <person name="Zhao Z."/>
            <person name="Wu L."/>
            <person name="Kumar M."/>
            <person name="Stam H."/>
            <person name="van den Berg M.A."/>
            <person name="Pel H.J."/>
        </authorList>
    </citation>
    <scope>NUCLEOTIDE SEQUENCE [LARGE SCALE GENOMIC DNA]</scope>
    <source>
        <strain evidence="2 3">CBS 393.64</strain>
    </source>
</reference>
<dbReference type="OrthoDB" id="5424692at2759"/>
<evidence type="ECO:0008006" key="4">
    <source>
        <dbReference type="Google" id="ProtNLM"/>
    </source>
</evidence>
<feature type="compositionally biased region" description="Polar residues" evidence="1">
    <location>
        <begin position="204"/>
        <end position="221"/>
    </location>
</feature>
<feature type="compositionally biased region" description="Basic and acidic residues" evidence="1">
    <location>
        <begin position="259"/>
        <end position="284"/>
    </location>
</feature>
<accession>A0A0F4YGQ8</accession>